<organism evidence="1 2">
    <name type="scientific">Cucumis sativus</name>
    <name type="common">Cucumber</name>
    <dbReference type="NCBI Taxonomy" id="3659"/>
    <lineage>
        <taxon>Eukaryota</taxon>
        <taxon>Viridiplantae</taxon>
        <taxon>Streptophyta</taxon>
        <taxon>Embryophyta</taxon>
        <taxon>Tracheophyta</taxon>
        <taxon>Spermatophyta</taxon>
        <taxon>Magnoliopsida</taxon>
        <taxon>eudicotyledons</taxon>
        <taxon>Gunneridae</taxon>
        <taxon>Pentapetalae</taxon>
        <taxon>rosids</taxon>
        <taxon>fabids</taxon>
        <taxon>Cucurbitales</taxon>
        <taxon>Cucurbitaceae</taxon>
        <taxon>Benincaseae</taxon>
        <taxon>Cucumis</taxon>
    </lineage>
</organism>
<gene>
    <name evidence="1" type="ORF">Csa_2G380600</name>
</gene>
<reference evidence="1 2" key="2">
    <citation type="journal article" date="2009" name="PLoS ONE">
        <title>An integrated genetic and cytogenetic map of the cucumber genome.</title>
        <authorList>
            <person name="Ren Y."/>
            <person name="Zhang Z."/>
            <person name="Liu J."/>
            <person name="Staub J.E."/>
            <person name="Han Y."/>
            <person name="Cheng Z."/>
            <person name="Li X."/>
            <person name="Lu J."/>
            <person name="Miao H."/>
            <person name="Kang H."/>
            <person name="Xie B."/>
            <person name="Gu X."/>
            <person name="Wang X."/>
            <person name="Du Y."/>
            <person name="Jin W."/>
            <person name="Huang S."/>
        </authorList>
    </citation>
    <scope>NUCLEOTIDE SEQUENCE [LARGE SCALE GENOMIC DNA]</scope>
    <source>
        <strain evidence="2">cv. 9930</strain>
    </source>
</reference>
<proteinExistence type="predicted"/>
<name>A0A0A0LSF9_CUCSA</name>
<evidence type="ECO:0000313" key="2">
    <source>
        <dbReference type="Proteomes" id="UP000029981"/>
    </source>
</evidence>
<protein>
    <recommendedName>
        <fullName evidence="3">Retrotransposon Copia-like N-terminal domain-containing protein</fullName>
    </recommendedName>
</protein>
<reference evidence="1 2" key="3">
    <citation type="journal article" date="2010" name="BMC Genomics">
        <title>Transcriptome sequencing and comparative analysis of cucumber flowers with different sex types.</title>
        <authorList>
            <person name="Guo S."/>
            <person name="Zheng Y."/>
            <person name="Joung J.G."/>
            <person name="Liu S."/>
            <person name="Zhang Z."/>
            <person name="Crasta O.R."/>
            <person name="Sobral B.W."/>
            <person name="Xu Y."/>
            <person name="Huang S."/>
            <person name="Fei Z."/>
        </authorList>
    </citation>
    <scope>NUCLEOTIDE SEQUENCE [LARGE SCALE GENOMIC DNA]</scope>
    <source>
        <strain evidence="2">cv. 9930</strain>
    </source>
</reference>
<dbReference type="AlphaFoldDB" id="A0A0A0LSF9"/>
<dbReference type="Proteomes" id="UP000029981">
    <property type="component" value="Chromosome 2"/>
</dbReference>
<reference evidence="1 2" key="1">
    <citation type="journal article" date="2009" name="Nat. Genet.">
        <title>The genome of the cucumber, Cucumis sativus L.</title>
        <authorList>
            <person name="Huang S."/>
            <person name="Li R."/>
            <person name="Zhang Z."/>
            <person name="Li L."/>
            <person name="Gu X."/>
            <person name="Fan W."/>
            <person name="Lucas W.J."/>
            <person name="Wang X."/>
            <person name="Xie B."/>
            <person name="Ni P."/>
            <person name="Ren Y."/>
            <person name="Zhu H."/>
            <person name="Li J."/>
            <person name="Lin K."/>
            <person name="Jin W."/>
            <person name="Fei Z."/>
            <person name="Li G."/>
            <person name="Staub J."/>
            <person name="Kilian A."/>
            <person name="van der Vossen E.A."/>
            <person name="Wu Y."/>
            <person name="Guo J."/>
            <person name="He J."/>
            <person name="Jia Z."/>
            <person name="Ren Y."/>
            <person name="Tian G."/>
            <person name="Lu Y."/>
            <person name="Ruan J."/>
            <person name="Qian W."/>
            <person name="Wang M."/>
            <person name="Huang Q."/>
            <person name="Li B."/>
            <person name="Xuan Z."/>
            <person name="Cao J."/>
            <person name="Asan"/>
            <person name="Wu Z."/>
            <person name="Zhang J."/>
            <person name="Cai Q."/>
            <person name="Bai Y."/>
            <person name="Zhao B."/>
            <person name="Han Y."/>
            <person name="Li Y."/>
            <person name="Li X."/>
            <person name="Wang S."/>
            <person name="Shi Q."/>
            <person name="Liu S."/>
            <person name="Cho W.K."/>
            <person name="Kim J.Y."/>
            <person name="Xu Y."/>
            <person name="Heller-Uszynska K."/>
            <person name="Miao H."/>
            <person name="Cheng Z."/>
            <person name="Zhang S."/>
            <person name="Wu J."/>
            <person name="Yang Y."/>
            <person name="Kang H."/>
            <person name="Li M."/>
            <person name="Liang H."/>
            <person name="Ren X."/>
            <person name="Shi Z."/>
            <person name="Wen M."/>
            <person name="Jian M."/>
            <person name="Yang H."/>
            <person name="Zhang G."/>
            <person name="Yang Z."/>
            <person name="Chen R."/>
            <person name="Liu S."/>
            <person name="Li J."/>
            <person name="Ma L."/>
            <person name="Liu H."/>
            <person name="Zhou Y."/>
            <person name="Zhao J."/>
            <person name="Fang X."/>
            <person name="Li G."/>
            <person name="Fang L."/>
            <person name="Li Y."/>
            <person name="Liu D."/>
            <person name="Zheng H."/>
            <person name="Zhang Y."/>
            <person name="Qin N."/>
            <person name="Li Z."/>
            <person name="Yang G."/>
            <person name="Yang S."/>
            <person name="Bolund L."/>
            <person name="Kristiansen K."/>
            <person name="Zheng H."/>
            <person name="Li S."/>
            <person name="Zhang X."/>
            <person name="Yang H."/>
            <person name="Wang J."/>
            <person name="Sun R."/>
            <person name="Zhang B."/>
            <person name="Jiang S."/>
            <person name="Wang J."/>
            <person name="Du Y."/>
            <person name="Li S."/>
        </authorList>
    </citation>
    <scope>NUCLEOTIDE SEQUENCE [LARGE SCALE GENOMIC DNA]</scope>
    <source>
        <strain evidence="2">cv. 9930</strain>
    </source>
</reference>
<accession>A0A0A0LSF9</accession>
<sequence>MPTSSSQSDSISTETPTNLIPTKSTYSTNYLIWKYQVSSILKEHSLFGHIDDSLPCPFNFFPSTPAGTTPEINLEHLQWLSRDQAHISLINTTPFPSTLAHVVGTTSSKALWFSPEKRHSSNTISNILDL</sequence>
<dbReference type="Gramene" id="KGN62931">
    <property type="protein sequence ID" value="KGN62931"/>
    <property type="gene ID" value="Csa_2G380600"/>
</dbReference>
<dbReference type="EMBL" id="CM002923">
    <property type="protein sequence ID" value="KGN62931.1"/>
    <property type="molecule type" value="Genomic_DNA"/>
</dbReference>
<evidence type="ECO:0000313" key="1">
    <source>
        <dbReference type="EMBL" id="KGN62931.1"/>
    </source>
</evidence>
<evidence type="ECO:0008006" key="3">
    <source>
        <dbReference type="Google" id="ProtNLM"/>
    </source>
</evidence>
<dbReference type="OMA" id="HALMELC"/>
<reference evidence="1 2" key="4">
    <citation type="journal article" date="2011" name="BMC Genomics">
        <title>RNA-Seq improves annotation of protein-coding genes in the cucumber genome.</title>
        <authorList>
            <person name="Li Z."/>
            <person name="Zhang Z."/>
            <person name="Yan P."/>
            <person name="Huang S."/>
            <person name="Fei Z."/>
            <person name="Lin K."/>
        </authorList>
    </citation>
    <scope>NUCLEOTIDE SEQUENCE [LARGE SCALE GENOMIC DNA]</scope>
    <source>
        <strain evidence="2">cv. 9930</strain>
    </source>
</reference>
<keyword evidence="2" id="KW-1185">Reference proteome</keyword>